<comment type="caution">
    <text evidence="1">The sequence shown here is derived from an EMBL/GenBank/DDBJ whole genome shotgun (WGS) entry which is preliminary data.</text>
</comment>
<dbReference type="RefSeq" id="WP_128387945.1">
    <property type="nucleotide sequence ID" value="NZ_SBII01000001.1"/>
</dbReference>
<reference evidence="1 2" key="1">
    <citation type="submission" date="2019-01" db="EMBL/GenBank/DDBJ databases">
        <title>Flavobacterium sp. nov.,isolated from freshwater.</title>
        <authorList>
            <person name="Zhang R."/>
            <person name="Du Z.-J."/>
        </authorList>
    </citation>
    <scope>NUCLEOTIDE SEQUENCE [LARGE SCALE GENOMIC DNA]</scope>
    <source>
        <strain evidence="1 2">1E403</strain>
    </source>
</reference>
<name>A0A444HEQ1_9FLAO</name>
<dbReference type="Proteomes" id="UP000287527">
    <property type="component" value="Unassembled WGS sequence"/>
</dbReference>
<dbReference type="AlphaFoldDB" id="A0A444HEQ1"/>
<protein>
    <submittedName>
        <fullName evidence="1">Uncharacterized protein</fullName>
    </submittedName>
</protein>
<evidence type="ECO:0000313" key="1">
    <source>
        <dbReference type="EMBL" id="RWX03389.1"/>
    </source>
</evidence>
<sequence length="111" mass="13114">MNTADYTPKYKAFKFNNQSEFDIWLEKTTAYVVEFFDDGQDLLKIYVAENNEIIHSEYFGSAHLYNGAFIVENPVEFHGLKIYNPNYQADPYYLKFTISNISKKKENEPFK</sequence>
<evidence type="ECO:0000313" key="2">
    <source>
        <dbReference type="Proteomes" id="UP000287527"/>
    </source>
</evidence>
<accession>A0A444HEQ1</accession>
<keyword evidence="2" id="KW-1185">Reference proteome</keyword>
<dbReference type="EMBL" id="SBII01000001">
    <property type="protein sequence ID" value="RWX03389.1"/>
    <property type="molecule type" value="Genomic_DNA"/>
</dbReference>
<organism evidence="1 2">
    <name type="scientific">Flavobacterium cerinum</name>
    <dbReference type="NCBI Taxonomy" id="2502784"/>
    <lineage>
        <taxon>Bacteria</taxon>
        <taxon>Pseudomonadati</taxon>
        <taxon>Bacteroidota</taxon>
        <taxon>Flavobacteriia</taxon>
        <taxon>Flavobacteriales</taxon>
        <taxon>Flavobacteriaceae</taxon>
        <taxon>Flavobacterium</taxon>
    </lineage>
</organism>
<gene>
    <name evidence="1" type="ORF">EPI11_00220</name>
</gene>
<proteinExistence type="predicted"/>
<dbReference type="OrthoDB" id="9958702at2"/>